<accession>A0AAV7LLR5</accession>
<reference evidence="1" key="1">
    <citation type="journal article" date="2022" name="bioRxiv">
        <title>Sequencing and chromosome-scale assembly of the giantPleurodeles waltlgenome.</title>
        <authorList>
            <person name="Brown T."/>
            <person name="Elewa A."/>
            <person name="Iarovenko S."/>
            <person name="Subramanian E."/>
            <person name="Araus A.J."/>
            <person name="Petzold A."/>
            <person name="Susuki M."/>
            <person name="Suzuki K.-i.T."/>
            <person name="Hayashi T."/>
            <person name="Toyoda A."/>
            <person name="Oliveira C."/>
            <person name="Osipova E."/>
            <person name="Leigh N.D."/>
            <person name="Simon A."/>
            <person name="Yun M.H."/>
        </authorList>
    </citation>
    <scope>NUCLEOTIDE SEQUENCE</scope>
    <source>
        <strain evidence="1">20211129_DDA</strain>
        <tissue evidence="1">Liver</tissue>
    </source>
</reference>
<keyword evidence="2" id="KW-1185">Reference proteome</keyword>
<dbReference type="AlphaFoldDB" id="A0AAV7LLR5"/>
<dbReference type="Proteomes" id="UP001066276">
    <property type="component" value="Chromosome 11"/>
</dbReference>
<evidence type="ECO:0000313" key="2">
    <source>
        <dbReference type="Proteomes" id="UP001066276"/>
    </source>
</evidence>
<protein>
    <submittedName>
        <fullName evidence="1">Uncharacterized protein</fullName>
    </submittedName>
</protein>
<name>A0AAV7LLR5_PLEWA</name>
<dbReference type="EMBL" id="JANPWB010000015">
    <property type="protein sequence ID" value="KAJ1091454.1"/>
    <property type="molecule type" value="Genomic_DNA"/>
</dbReference>
<sequence length="87" mass="9880">MLVAAHSGRQRTLQFCQRGLRHEGIEAGHRGGKHPLQSIRLEIPTDASCRSDENKTHIGGNALRVKGFVFVEFRLLLRSQIEKHVPW</sequence>
<proteinExistence type="predicted"/>
<gene>
    <name evidence="1" type="ORF">NDU88_004579</name>
</gene>
<organism evidence="1 2">
    <name type="scientific">Pleurodeles waltl</name>
    <name type="common">Iberian ribbed newt</name>
    <dbReference type="NCBI Taxonomy" id="8319"/>
    <lineage>
        <taxon>Eukaryota</taxon>
        <taxon>Metazoa</taxon>
        <taxon>Chordata</taxon>
        <taxon>Craniata</taxon>
        <taxon>Vertebrata</taxon>
        <taxon>Euteleostomi</taxon>
        <taxon>Amphibia</taxon>
        <taxon>Batrachia</taxon>
        <taxon>Caudata</taxon>
        <taxon>Salamandroidea</taxon>
        <taxon>Salamandridae</taxon>
        <taxon>Pleurodelinae</taxon>
        <taxon>Pleurodeles</taxon>
    </lineage>
</organism>
<evidence type="ECO:0000313" key="1">
    <source>
        <dbReference type="EMBL" id="KAJ1091454.1"/>
    </source>
</evidence>
<comment type="caution">
    <text evidence="1">The sequence shown here is derived from an EMBL/GenBank/DDBJ whole genome shotgun (WGS) entry which is preliminary data.</text>
</comment>